<protein>
    <recommendedName>
        <fullName evidence="11 12">Diaminopimelate decarboxylase</fullName>
        <shortName evidence="12">DAP decarboxylase</shortName>
        <shortName evidence="12">DAPDC</shortName>
        <ecNumber evidence="10 12">4.1.1.20</ecNumber>
    </recommendedName>
</protein>
<feature type="binding site" evidence="12">
    <location>
        <position position="247"/>
    </location>
    <ligand>
        <name>pyridoxal 5'-phosphate</name>
        <dbReference type="ChEBI" id="CHEBI:597326"/>
    </ligand>
</feature>
<dbReference type="HAMAP" id="MF_02120">
    <property type="entry name" value="LysA"/>
    <property type="match status" value="1"/>
</dbReference>
<dbReference type="GO" id="GO:0009089">
    <property type="term" value="P:lysine biosynthetic process via diaminopimelate"/>
    <property type="evidence" value="ECO:0007669"/>
    <property type="project" value="UniProtKB-UniRule"/>
</dbReference>
<keyword evidence="4 12" id="KW-0663">Pyridoxal phosphate</keyword>
<dbReference type="Pfam" id="PF02784">
    <property type="entry name" value="Orn_Arg_deC_N"/>
    <property type="match status" value="1"/>
</dbReference>
<comment type="function">
    <text evidence="12">Specifically catalyzes the decarboxylation of meso-diaminopimelate (meso-DAP) to L-lysine.</text>
</comment>
<feature type="binding site" evidence="12">
    <location>
        <position position="295"/>
    </location>
    <ligand>
        <name>substrate</name>
    </ligand>
</feature>
<dbReference type="GO" id="GO:0030170">
    <property type="term" value="F:pyridoxal phosphate binding"/>
    <property type="evidence" value="ECO:0007669"/>
    <property type="project" value="UniProtKB-UniRule"/>
</dbReference>
<dbReference type="InterPro" id="IPR022643">
    <property type="entry name" value="De-COase2_C"/>
</dbReference>
<keyword evidence="3 12" id="KW-0210">Decarboxylase</keyword>
<evidence type="ECO:0000256" key="11">
    <source>
        <dbReference type="ARBA" id="ARBA00074972"/>
    </source>
</evidence>
<keyword evidence="2 12" id="KW-0028">Amino-acid biosynthesis</keyword>
<proteinExistence type="inferred from homology"/>
<dbReference type="InterPro" id="IPR022644">
    <property type="entry name" value="De-COase2_N"/>
</dbReference>
<dbReference type="PANTHER" id="PTHR43727:SF2">
    <property type="entry name" value="GROUP IV DECARBOXYLASE"/>
    <property type="match status" value="1"/>
</dbReference>
<dbReference type="EC" id="4.1.1.20" evidence="10 12"/>
<comment type="similarity">
    <text evidence="9 12">Belongs to the Orn/Lys/Arg decarboxylase class-II family. LysA subfamily.</text>
</comment>
<comment type="subunit">
    <text evidence="12">Homodimer.</text>
</comment>
<gene>
    <name evidence="12 17" type="primary">lysA</name>
    <name evidence="17" type="ORF">IAB07_00555</name>
</gene>
<evidence type="ECO:0000256" key="13">
    <source>
        <dbReference type="PIRSR" id="PIRSR600183-50"/>
    </source>
</evidence>
<keyword evidence="6 12" id="KW-0456">Lyase</keyword>
<feature type="binding site" evidence="12">
    <location>
        <position position="332"/>
    </location>
    <ligand>
        <name>substrate</name>
    </ligand>
</feature>
<feature type="binding site" evidence="12">
    <location>
        <position position="364"/>
    </location>
    <ligand>
        <name>substrate</name>
    </ligand>
</feature>
<feature type="active site" description="Proton donor" evidence="13">
    <location>
        <position position="363"/>
    </location>
</feature>
<evidence type="ECO:0000259" key="16">
    <source>
        <dbReference type="Pfam" id="PF02784"/>
    </source>
</evidence>
<organism evidence="17 18">
    <name type="scientific">Candidatus Caccalectryoclostridium excrementigallinarum</name>
    <dbReference type="NCBI Taxonomy" id="2840710"/>
    <lineage>
        <taxon>Bacteria</taxon>
        <taxon>Bacillati</taxon>
        <taxon>Bacillota</taxon>
        <taxon>Clostridia</taxon>
        <taxon>Christensenellales</taxon>
        <taxon>Christensenellaceae</taxon>
        <taxon>Christensenellaceae incertae sedis</taxon>
        <taxon>Candidatus Caccalectryoclostridium</taxon>
    </lineage>
</organism>
<comment type="caution">
    <text evidence="17">The sequence shown here is derived from an EMBL/GenBank/DDBJ whole genome shotgun (WGS) entry which is preliminary data.</text>
</comment>
<dbReference type="SUPFAM" id="SSF51419">
    <property type="entry name" value="PLP-binding barrel"/>
    <property type="match status" value="1"/>
</dbReference>
<dbReference type="FunFam" id="2.40.37.10:FF:000003">
    <property type="entry name" value="Diaminopimelate decarboxylase"/>
    <property type="match status" value="1"/>
</dbReference>
<evidence type="ECO:0000256" key="5">
    <source>
        <dbReference type="ARBA" id="ARBA00023154"/>
    </source>
</evidence>
<comment type="cofactor">
    <cofactor evidence="1 12 13 14">
        <name>pyridoxal 5'-phosphate</name>
        <dbReference type="ChEBI" id="CHEBI:597326"/>
    </cofactor>
</comment>
<dbReference type="Proteomes" id="UP000824145">
    <property type="component" value="Unassembled WGS sequence"/>
</dbReference>
<feature type="binding site" evidence="12">
    <location>
        <position position="336"/>
    </location>
    <ligand>
        <name>substrate</name>
    </ligand>
</feature>
<comment type="catalytic activity">
    <reaction evidence="7 12 14">
        <text>meso-2,6-diaminopimelate + H(+) = L-lysine + CO2</text>
        <dbReference type="Rhea" id="RHEA:15101"/>
        <dbReference type="ChEBI" id="CHEBI:15378"/>
        <dbReference type="ChEBI" id="CHEBI:16526"/>
        <dbReference type="ChEBI" id="CHEBI:32551"/>
        <dbReference type="ChEBI" id="CHEBI:57791"/>
        <dbReference type="EC" id="4.1.1.20"/>
    </reaction>
</comment>
<evidence type="ECO:0000313" key="18">
    <source>
        <dbReference type="Proteomes" id="UP000824145"/>
    </source>
</evidence>
<comment type="pathway">
    <text evidence="8 12 14">Amino-acid biosynthesis; L-lysine biosynthesis via DAP pathway; L-lysine from DL-2,6-diaminopimelate: step 1/1.</text>
</comment>
<dbReference type="Gene3D" id="2.40.37.10">
    <property type="entry name" value="Lyase, Ornithine Decarboxylase, Chain A, domain 1"/>
    <property type="match status" value="1"/>
</dbReference>
<evidence type="ECO:0000256" key="9">
    <source>
        <dbReference type="ARBA" id="ARBA00060983"/>
    </source>
</evidence>
<dbReference type="PRINTS" id="PR01179">
    <property type="entry name" value="ODADCRBXLASE"/>
</dbReference>
<dbReference type="NCBIfam" id="TIGR01048">
    <property type="entry name" value="lysA"/>
    <property type="match status" value="1"/>
</dbReference>
<feature type="domain" description="Orn/DAP/Arg decarboxylase 2 C-terminal" evidence="15">
    <location>
        <begin position="37"/>
        <end position="390"/>
    </location>
</feature>
<dbReference type="GO" id="GO:0008836">
    <property type="term" value="F:diaminopimelate decarboxylase activity"/>
    <property type="evidence" value="ECO:0007669"/>
    <property type="project" value="UniProtKB-UniRule"/>
</dbReference>
<sequence>MNYRDTMKINAAGHLEIGGCDCVELARQYGTPLYVMDEEYVRSVCRAFKQTIEKTYGSGNMAYASKAFSCKAIYNVMKQEKTFIDVVSGGEIYTAASVGFDMSGAFFHGNNKTDGELELAMRTGVGTIVIDAADDAERIDTLARRFERVQNVLVRVNPGVEAHTHSYIQTAKVDSKFGFSVSSGAATAAIKDVLSRKNLHFSGLHCHIGSQIFDRSAFALAVDVMTDYMRELAGEGIEVETLNMGGGFGVHYTEEDPKYNVDEYCDYVSLLTRTLCECVERKNLKKPFFVIEPGRAVVGEAGVTLYSVGAVKDIPGVRKYVAVDGGMTDNIRPALYEAKYEAILANRANDEAKEKVSIAGKCCESGDIIIKDICLPEAKRGDLIAVFTTGAYCYSMASNYNRNAVPPVVFVRGGKSGYAVKPQTYEDIARLDAIPQTE</sequence>
<feature type="binding site" evidence="12">
    <location>
        <position position="392"/>
    </location>
    <ligand>
        <name>pyridoxal 5'-phosphate</name>
        <dbReference type="ChEBI" id="CHEBI:597326"/>
    </ligand>
</feature>
<dbReference type="InterPro" id="IPR000183">
    <property type="entry name" value="Orn/DAP/Arg_de-COase"/>
</dbReference>
<feature type="binding site" evidence="12">
    <location>
        <position position="392"/>
    </location>
    <ligand>
        <name>substrate</name>
    </ligand>
</feature>
<evidence type="ECO:0000256" key="12">
    <source>
        <dbReference type="HAMAP-Rule" id="MF_02120"/>
    </source>
</evidence>
<evidence type="ECO:0000256" key="10">
    <source>
        <dbReference type="ARBA" id="ARBA00066427"/>
    </source>
</evidence>
<dbReference type="FunFam" id="3.20.20.10:FF:000003">
    <property type="entry name" value="Diaminopimelate decarboxylase"/>
    <property type="match status" value="1"/>
</dbReference>
<evidence type="ECO:0000256" key="7">
    <source>
        <dbReference type="ARBA" id="ARBA00050464"/>
    </source>
</evidence>
<reference evidence="17" key="2">
    <citation type="journal article" date="2021" name="PeerJ">
        <title>Extensive microbial diversity within the chicken gut microbiome revealed by metagenomics and culture.</title>
        <authorList>
            <person name="Gilroy R."/>
            <person name="Ravi A."/>
            <person name="Getino M."/>
            <person name="Pursley I."/>
            <person name="Horton D.L."/>
            <person name="Alikhan N.F."/>
            <person name="Baker D."/>
            <person name="Gharbi K."/>
            <person name="Hall N."/>
            <person name="Watson M."/>
            <person name="Adriaenssens E.M."/>
            <person name="Foster-Nyarko E."/>
            <person name="Jarju S."/>
            <person name="Secka A."/>
            <person name="Antonio M."/>
            <person name="Oren A."/>
            <person name="Chaudhuri R.R."/>
            <person name="La Ragione R."/>
            <person name="Hildebrand F."/>
            <person name="Pallen M.J."/>
        </authorList>
    </citation>
    <scope>NUCLEOTIDE SEQUENCE</scope>
    <source>
        <strain evidence="17">9366</strain>
    </source>
</reference>
<dbReference type="EMBL" id="DVNJ01000001">
    <property type="protein sequence ID" value="HIU62243.1"/>
    <property type="molecule type" value="Genomic_DNA"/>
</dbReference>
<reference evidence="17" key="1">
    <citation type="submission" date="2020-10" db="EMBL/GenBank/DDBJ databases">
        <authorList>
            <person name="Gilroy R."/>
        </authorList>
    </citation>
    <scope>NUCLEOTIDE SEQUENCE</scope>
    <source>
        <strain evidence="17">9366</strain>
    </source>
</reference>
<evidence type="ECO:0000256" key="2">
    <source>
        <dbReference type="ARBA" id="ARBA00022605"/>
    </source>
</evidence>
<dbReference type="AlphaFoldDB" id="A0A9D1SJS7"/>
<evidence type="ECO:0000256" key="14">
    <source>
        <dbReference type="RuleBase" id="RU003738"/>
    </source>
</evidence>
<evidence type="ECO:0000256" key="3">
    <source>
        <dbReference type="ARBA" id="ARBA00022793"/>
    </source>
</evidence>
<evidence type="ECO:0000313" key="17">
    <source>
        <dbReference type="EMBL" id="HIU62243.1"/>
    </source>
</evidence>
<dbReference type="SUPFAM" id="SSF50621">
    <property type="entry name" value="Alanine racemase C-terminal domain-like"/>
    <property type="match status" value="1"/>
</dbReference>
<name>A0A9D1SJS7_9FIRM</name>
<dbReference type="Pfam" id="PF00278">
    <property type="entry name" value="Orn_DAP_Arg_deC"/>
    <property type="match status" value="1"/>
</dbReference>
<feature type="modified residue" description="N6-(pyridoxal phosphate)lysine" evidence="12 13">
    <location>
        <position position="66"/>
    </location>
</feature>
<dbReference type="PRINTS" id="PR01181">
    <property type="entry name" value="DAPDCRBXLASE"/>
</dbReference>
<evidence type="ECO:0000256" key="4">
    <source>
        <dbReference type="ARBA" id="ARBA00022898"/>
    </source>
</evidence>
<dbReference type="InterPro" id="IPR029066">
    <property type="entry name" value="PLP-binding_barrel"/>
</dbReference>
<evidence type="ECO:0000256" key="1">
    <source>
        <dbReference type="ARBA" id="ARBA00001933"/>
    </source>
</evidence>
<dbReference type="InterPro" id="IPR002986">
    <property type="entry name" value="DAP_deCOOHase_LysA"/>
</dbReference>
<evidence type="ECO:0000256" key="8">
    <source>
        <dbReference type="ARBA" id="ARBA00060643"/>
    </source>
</evidence>
<dbReference type="CDD" id="cd06828">
    <property type="entry name" value="PLPDE_III_DapDC"/>
    <property type="match status" value="1"/>
</dbReference>
<dbReference type="InterPro" id="IPR009006">
    <property type="entry name" value="Ala_racemase/Decarboxylase_C"/>
</dbReference>
<evidence type="ECO:0000256" key="6">
    <source>
        <dbReference type="ARBA" id="ARBA00023239"/>
    </source>
</evidence>
<dbReference type="PANTHER" id="PTHR43727">
    <property type="entry name" value="DIAMINOPIMELATE DECARBOXYLASE"/>
    <property type="match status" value="1"/>
</dbReference>
<dbReference type="Gene3D" id="3.20.20.10">
    <property type="entry name" value="Alanine racemase"/>
    <property type="match status" value="1"/>
</dbReference>
<accession>A0A9D1SJS7</accession>
<keyword evidence="5 12" id="KW-0457">Lysine biosynthesis</keyword>
<feature type="binding site" evidence="12">
    <location>
        <begin position="292"/>
        <end position="295"/>
    </location>
    <ligand>
        <name>pyridoxal 5'-phosphate</name>
        <dbReference type="ChEBI" id="CHEBI:597326"/>
    </ligand>
</feature>
<feature type="domain" description="Orn/DAP/Arg decarboxylase 2 N-terminal" evidence="16">
    <location>
        <begin position="46"/>
        <end position="298"/>
    </location>
</feature>
<evidence type="ECO:0000259" key="15">
    <source>
        <dbReference type="Pfam" id="PF00278"/>
    </source>
</evidence>